<dbReference type="AlphaFoldDB" id="A0AAV6UJ28"/>
<dbReference type="Proteomes" id="UP000827092">
    <property type="component" value="Unassembled WGS sequence"/>
</dbReference>
<organism evidence="1 2">
    <name type="scientific">Oedothorax gibbosus</name>
    <dbReference type="NCBI Taxonomy" id="931172"/>
    <lineage>
        <taxon>Eukaryota</taxon>
        <taxon>Metazoa</taxon>
        <taxon>Ecdysozoa</taxon>
        <taxon>Arthropoda</taxon>
        <taxon>Chelicerata</taxon>
        <taxon>Arachnida</taxon>
        <taxon>Araneae</taxon>
        <taxon>Araneomorphae</taxon>
        <taxon>Entelegynae</taxon>
        <taxon>Araneoidea</taxon>
        <taxon>Linyphiidae</taxon>
        <taxon>Erigoninae</taxon>
        <taxon>Oedothorax</taxon>
    </lineage>
</organism>
<reference evidence="1 2" key="1">
    <citation type="journal article" date="2022" name="Nat. Ecol. Evol.">
        <title>A masculinizing supergene underlies an exaggerated male reproductive morph in a spider.</title>
        <authorList>
            <person name="Hendrickx F."/>
            <person name="De Corte Z."/>
            <person name="Sonet G."/>
            <person name="Van Belleghem S.M."/>
            <person name="Kostlbacher S."/>
            <person name="Vangestel C."/>
        </authorList>
    </citation>
    <scope>NUCLEOTIDE SEQUENCE [LARGE SCALE GENOMIC DNA]</scope>
    <source>
        <strain evidence="1">W744_W776</strain>
    </source>
</reference>
<evidence type="ECO:0000313" key="1">
    <source>
        <dbReference type="EMBL" id="KAG8183688.1"/>
    </source>
</evidence>
<accession>A0AAV6UJ28</accession>
<name>A0AAV6UJ28_9ARAC</name>
<keyword evidence="2" id="KW-1185">Reference proteome</keyword>
<protein>
    <submittedName>
        <fullName evidence="1">Uncharacterized protein</fullName>
    </submittedName>
</protein>
<dbReference type="EMBL" id="JAFNEN010000410">
    <property type="protein sequence ID" value="KAG8183688.1"/>
    <property type="molecule type" value="Genomic_DNA"/>
</dbReference>
<gene>
    <name evidence="1" type="ORF">JTE90_028051</name>
</gene>
<evidence type="ECO:0000313" key="2">
    <source>
        <dbReference type="Proteomes" id="UP000827092"/>
    </source>
</evidence>
<proteinExistence type="predicted"/>
<sequence>MFEDVASYVLTIDCWQTERQNATYEIATQQNCSQKFNITISHLYTSKGNSSHLKLHVLFSRARPYPAAR</sequence>
<comment type="caution">
    <text evidence="1">The sequence shown here is derived from an EMBL/GenBank/DDBJ whole genome shotgun (WGS) entry which is preliminary data.</text>
</comment>